<evidence type="ECO:0000313" key="2">
    <source>
        <dbReference type="Proteomes" id="UP000220527"/>
    </source>
</evidence>
<accession>A0A2A6RGY6</accession>
<keyword evidence="2" id="KW-1185">Reference proteome</keyword>
<comment type="caution">
    <text evidence="1">The sequence shown here is derived from an EMBL/GenBank/DDBJ whole genome shotgun (WGS) entry which is preliminary data.</text>
</comment>
<reference evidence="2" key="1">
    <citation type="submission" date="2017-08" db="EMBL/GenBank/DDBJ databases">
        <authorList>
            <person name="Grouzdev D.S."/>
            <person name="Gaisin V.A."/>
            <person name="Rysina M.S."/>
            <person name="Gorlenko V.M."/>
        </authorList>
    </citation>
    <scope>NUCLEOTIDE SEQUENCE [LARGE SCALE GENOMIC DNA]</scope>
    <source>
        <strain evidence="2">Kir15-3F</strain>
    </source>
</reference>
<evidence type="ECO:0000313" key="1">
    <source>
        <dbReference type="EMBL" id="PDW02282.1"/>
    </source>
</evidence>
<name>A0A2A6RGY6_9CHLR</name>
<evidence type="ECO:0008006" key="3">
    <source>
        <dbReference type="Google" id="ProtNLM"/>
    </source>
</evidence>
<dbReference type="EMBL" id="NQWI01000076">
    <property type="protein sequence ID" value="PDW02282.1"/>
    <property type="molecule type" value="Genomic_DNA"/>
</dbReference>
<dbReference type="Proteomes" id="UP000220527">
    <property type="component" value="Unassembled WGS sequence"/>
</dbReference>
<organism evidence="1 2">
    <name type="scientific">Candidatus Viridilinea mediisalina</name>
    <dbReference type="NCBI Taxonomy" id="2024553"/>
    <lineage>
        <taxon>Bacteria</taxon>
        <taxon>Bacillati</taxon>
        <taxon>Chloroflexota</taxon>
        <taxon>Chloroflexia</taxon>
        <taxon>Chloroflexales</taxon>
        <taxon>Chloroflexineae</taxon>
        <taxon>Oscillochloridaceae</taxon>
        <taxon>Candidatus Viridilinea</taxon>
    </lineage>
</organism>
<proteinExistence type="predicted"/>
<sequence>MKLDELRPDLIILDDVDDRHDSPAITAKKLALITRSILPSGAADCAVLFIQNRIHRNSCIAQVADGRAEALLRREISEEPAVLDLCYERRLTEEGVRYRIVGGVPTWPEGQGLAVCEGQINAWGVWAFLGESQHDDSEGDGLLSLADHIDPFRVALAPRLVRIAIGIDPSGADGANGTEIGIVAVGMDARGHRYLLDDSSLAGSPETWARQAVAAYHRLKADRLVAEKNYGGDMVRAVIHAVPGAPPVQLVSASRGKEIRAEPTVRRYEEYQFHHVGTFPALERELTSWRPGRLSPNRLDALVWADSALTLPPPERPPSMSFWSVG</sequence>
<protein>
    <recommendedName>
        <fullName evidence="3">Terminase large subunit gp17-like C-terminal domain-containing protein</fullName>
    </recommendedName>
</protein>
<dbReference type="AlphaFoldDB" id="A0A2A6RGY6"/>
<gene>
    <name evidence="1" type="ORF">CJ255_14735</name>
</gene>